<dbReference type="AlphaFoldDB" id="A0A2W4RBT3"/>
<dbReference type="SUPFAM" id="SSF82866">
    <property type="entry name" value="Multidrug efflux transporter AcrB transmembrane domain"/>
    <property type="match status" value="2"/>
</dbReference>
<dbReference type="PRINTS" id="PR00702">
    <property type="entry name" value="ACRIFLAVINRP"/>
</dbReference>
<accession>A0A2W4RBT3</accession>
<feature type="transmembrane region" description="Helical" evidence="1">
    <location>
        <begin position="941"/>
        <end position="963"/>
    </location>
</feature>
<name>A0A2W4RBT3_9GAMM</name>
<evidence type="ECO:0000313" key="2">
    <source>
        <dbReference type="EMBL" id="PZN80296.1"/>
    </source>
</evidence>
<dbReference type="Gene3D" id="3.30.70.1440">
    <property type="entry name" value="Multidrug efflux transporter AcrB pore domain"/>
    <property type="match status" value="1"/>
</dbReference>
<dbReference type="Gene3D" id="3.30.70.1320">
    <property type="entry name" value="Multidrug efflux transporter AcrB pore domain like"/>
    <property type="match status" value="1"/>
</dbReference>
<dbReference type="Gene3D" id="3.30.70.1430">
    <property type="entry name" value="Multidrug efflux transporter AcrB pore domain"/>
    <property type="match status" value="2"/>
</dbReference>
<feature type="transmembrane region" description="Helical" evidence="1">
    <location>
        <begin position="984"/>
        <end position="1006"/>
    </location>
</feature>
<feature type="transmembrane region" description="Helical" evidence="1">
    <location>
        <begin position="360"/>
        <end position="380"/>
    </location>
</feature>
<dbReference type="InterPro" id="IPR001036">
    <property type="entry name" value="Acrflvin-R"/>
</dbReference>
<reference evidence="2 3" key="1">
    <citation type="journal article" date="2018" name="Aquat. Microb. Ecol.">
        <title>Gammaproteobacterial methanotrophs dominate.</title>
        <authorList>
            <person name="Rissanen A.J."/>
            <person name="Saarenheimo J."/>
            <person name="Tiirola M."/>
            <person name="Peura S."/>
            <person name="Aalto S.L."/>
            <person name="Karvinen A."/>
            <person name="Nykanen H."/>
        </authorList>
    </citation>
    <scope>NUCLEOTIDE SEQUENCE [LARGE SCALE GENOMIC DNA]</scope>
    <source>
        <strain evidence="2">AMbin10</strain>
    </source>
</reference>
<proteinExistence type="predicted"/>
<feature type="transmembrane region" description="Helical" evidence="1">
    <location>
        <begin position="466"/>
        <end position="490"/>
    </location>
</feature>
<dbReference type="Pfam" id="PF00873">
    <property type="entry name" value="ACR_tran"/>
    <property type="match status" value="1"/>
</dbReference>
<feature type="transmembrane region" description="Helical" evidence="1">
    <location>
        <begin position="1018"/>
        <end position="1041"/>
    </location>
</feature>
<keyword evidence="1" id="KW-0472">Membrane</keyword>
<dbReference type="Proteomes" id="UP000249396">
    <property type="component" value="Unassembled WGS sequence"/>
</dbReference>
<dbReference type="Gene3D" id="3.30.2090.10">
    <property type="entry name" value="Multidrug efflux transporter AcrB TolC docking domain, DN and DC subdomains"/>
    <property type="match status" value="2"/>
</dbReference>
<evidence type="ECO:0000256" key="1">
    <source>
        <dbReference type="SAM" id="Phobius"/>
    </source>
</evidence>
<keyword evidence="1" id="KW-1133">Transmembrane helix</keyword>
<dbReference type="InterPro" id="IPR027463">
    <property type="entry name" value="AcrB_DN_DC_subdom"/>
</dbReference>
<feature type="transmembrane region" description="Helical" evidence="1">
    <location>
        <begin position="12"/>
        <end position="30"/>
    </location>
</feature>
<comment type="caution">
    <text evidence="2">The sequence shown here is derived from an EMBL/GenBank/DDBJ whole genome shotgun (WGS) entry which is preliminary data.</text>
</comment>
<organism evidence="2 3">
    <name type="scientific">Candidatus Methylumidiphilus alinenensis</name>
    <dbReference type="NCBI Taxonomy" id="2202197"/>
    <lineage>
        <taxon>Bacteria</taxon>
        <taxon>Pseudomonadati</taxon>
        <taxon>Pseudomonadota</taxon>
        <taxon>Gammaproteobacteria</taxon>
        <taxon>Methylococcales</taxon>
        <taxon>Candidatus Methylumidiphilus</taxon>
    </lineage>
</organism>
<keyword evidence="1" id="KW-0812">Transmembrane</keyword>
<feature type="transmembrane region" description="Helical" evidence="1">
    <location>
        <begin position="538"/>
        <end position="558"/>
    </location>
</feature>
<evidence type="ECO:0000313" key="3">
    <source>
        <dbReference type="Proteomes" id="UP000249396"/>
    </source>
</evidence>
<feature type="transmembrane region" description="Helical" evidence="1">
    <location>
        <begin position="911"/>
        <end position="929"/>
    </location>
</feature>
<feature type="transmembrane region" description="Helical" evidence="1">
    <location>
        <begin position="431"/>
        <end position="460"/>
    </location>
</feature>
<sequence length="1056" mass="114515">MWIVRLALSRPYTFIVMSLLILILGILAIVRTPTDVFPSINIPVVSVIWSYTGLPPEEIANRITGQFERGATTTVNDIEHMDSQSLNGMAIIKLFFQPNVKIEGAIAQVTAIAQTMLRQLPPGSTPPLIISYSASNVPILQLGLSSKVLSEQQLFDIGTSQIRTQLSTIEGASIPWPYGGKQRLIAVDLDPNALFEKGISGSQVIDAINTQNLVQPQGTAKIGDREYNIELNSSLKRIEDINDIPLKTVGGAIIYVRDVAYVHDGSSFQTNIVRKDGRRGALLTIMKSGGASTLEIVDRVLKALPQILASTPEGLVVEKTIDQSLFVRAAVDGVIREGLLAAGLTSLMILLFLGSWRSTLIVVTSIPLSILCSLVVLSALGETINLITLGGMALAVGILVDDATVEIENINRLLPQGMSLRETILLGAQQIAVPAFVATLSICIVFVPIFFLHGIAGLLFRPLAEAVVFAMLASYLLSRTLVPTLVLYLFRSQRRQSGQQEAANPGIFLRLHQRFEEGFERLREAYQEILSACLRHRLLFSTGFLLVCGSVMFLVPWLGSDLFPEIDTGQIRLHIRGPTGMRVEETAALCDRVENTIRRLIPPKELKGILDNVGVPYSGINLSYSTSGTIGTSDAEILISLNPDHQAIAETASTLRQTLSREFPGTAFYFQPAGIVNQILNFGLSAPIDIQLAGQNMVGNYAVASKLLQRIRAIPGAVDAHIHQLFDLPKFKVDVDRTRAQGIGLTQRDVANNVLTSLSNSFQTAPNFWVSPQGIVYNINAQTPQSRVDTMDQLRTLPVIGANGQEQVLDNLALVHRQAGLAVVNHYNTLPVIDILLNTQGRDLGGVADDVKQELAEAEHAGLPRGTQLIMRGQVETMRASFAGLRVGLIFSIVLVYLLMVVNFQSWTEPFIIITALPGALAGVVWMLFVTDTTLNVPSLMGAIMSIGVATSNSILMVTFAGTQMREEGKDSIQAALAAAHTRFRPILMTALAMIIGMLPMALGMGEGGEQDAPLGRAVIGGLLFATVATLFFVPVVYSFLRRKGYRKLLDESGSA</sequence>
<dbReference type="PANTHER" id="PTHR32063:SF8">
    <property type="entry name" value="CATION EFFLUX PROTEIN"/>
    <property type="match status" value="1"/>
</dbReference>
<dbReference type="Gene3D" id="1.20.1640.10">
    <property type="entry name" value="Multidrug efflux transporter AcrB transmembrane domain"/>
    <property type="match status" value="2"/>
</dbReference>
<dbReference type="SUPFAM" id="SSF82693">
    <property type="entry name" value="Multidrug efflux transporter AcrB pore domain, PN1, PN2, PC1 and PC2 subdomains"/>
    <property type="match status" value="2"/>
</dbReference>
<dbReference type="SUPFAM" id="SSF82714">
    <property type="entry name" value="Multidrug efflux transporter AcrB TolC docking domain, DN and DC subdomains"/>
    <property type="match status" value="2"/>
</dbReference>
<feature type="transmembrane region" description="Helical" evidence="1">
    <location>
        <begin position="883"/>
        <end position="904"/>
    </location>
</feature>
<dbReference type="GO" id="GO:0042910">
    <property type="term" value="F:xenobiotic transmembrane transporter activity"/>
    <property type="evidence" value="ECO:0007669"/>
    <property type="project" value="TreeGrafter"/>
</dbReference>
<dbReference type="PANTHER" id="PTHR32063">
    <property type="match status" value="1"/>
</dbReference>
<dbReference type="EMBL" id="QJPH01000286">
    <property type="protein sequence ID" value="PZN80296.1"/>
    <property type="molecule type" value="Genomic_DNA"/>
</dbReference>
<gene>
    <name evidence="2" type="ORF">DM484_10125</name>
</gene>
<dbReference type="GO" id="GO:0005886">
    <property type="term" value="C:plasma membrane"/>
    <property type="evidence" value="ECO:0007669"/>
    <property type="project" value="TreeGrafter"/>
</dbReference>
<protein>
    <submittedName>
        <fullName evidence="2">RND transporter</fullName>
    </submittedName>
</protein>